<dbReference type="RefSeq" id="XP_027195891.1">
    <property type="nucleotide sequence ID" value="XM_027340090.1"/>
</dbReference>
<dbReference type="GO" id="GO:0004128">
    <property type="term" value="F:cytochrome-b5 reductase activity, acting on NAD(P)H"/>
    <property type="evidence" value="ECO:0007669"/>
    <property type="project" value="TreeGrafter"/>
</dbReference>
<reference evidence="8" key="1">
    <citation type="submission" date="2025-08" db="UniProtKB">
        <authorList>
            <consortium name="RefSeq"/>
        </authorList>
    </citation>
    <scope>IDENTIFICATION</scope>
    <source>
        <strain evidence="8">Airmid</strain>
    </source>
</reference>
<evidence type="ECO:0000256" key="1">
    <source>
        <dbReference type="ARBA" id="ARBA00022617"/>
    </source>
</evidence>
<evidence type="ECO:0000259" key="6">
    <source>
        <dbReference type="PROSITE" id="PS50255"/>
    </source>
</evidence>
<dbReference type="Proteomes" id="UP000515146">
    <property type="component" value="Unplaced"/>
</dbReference>
<evidence type="ECO:0000256" key="5">
    <source>
        <dbReference type="SAM" id="MobiDB-lite"/>
    </source>
</evidence>
<feature type="domain" description="Cytochrome b5 heme-binding" evidence="6">
    <location>
        <begin position="74"/>
        <end position="150"/>
    </location>
</feature>
<dbReference type="GO" id="GO:0005737">
    <property type="term" value="C:cytoplasm"/>
    <property type="evidence" value="ECO:0007669"/>
    <property type="project" value="TreeGrafter"/>
</dbReference>
<keyword evidence="1 4" id="KW-0349">Heme</keyword>
<dbReference type="AlphaFoldDB" id="A0A6P6XSS7"/>
<proteinExistence type="inferred from homology"/>
<dbReference type="GeneID" id="113790423"/>
<protein>
    <submittedName>
        <fullName evidence="8">Cytochrome b5 reductase 4-like</fullName>
    </submittedName>
</protein>
<dbReference type="PROSITE" id="PS50255">
    <property type="entry name" value="CYTOCHROME_B5_2"/>
    <property type="match status" value="1"/>
</dbReference>
<keyword evidence="2 4" id="KW-0479">Metal-binding</keyword>
<comment type="similarity">
    <text evidence="4">Belongs to the cytochrome b5 family.</text>
</comment>
<dbReference type="PROSITE" id="PS00191">
    <property type="entry name" value="CYTOCHROME_B5_1"/>
    <property type="match status" value="1"/>
</dbReference>
<evidence type="ECO:0000313" key="7">
    <source>
        <dbReference type="Proteomes" id="UP000515146"/>
    </source>
</evidence>
<dbReference type="PANTHER" id="PTHR46237">
    <property type="entry name" value="CYTOCHROME B5 REDUCTASE 4 FAMILY MEMBER"/>
    <property type="match status" value="1"/>
</dbReference>
<keyword evidence="7" id="KW-1185">Reference proteome</keyword>
<evidence type="ECO:0000256" key="4">
    <source>
        <dbReference type="RuleBase" id="RU362121"/>
    </source>
</evidence>
<dbReference type="Gene3D" id="3.10.120.10">
    <property type="entry name" value="Cytochrome b5-like heme/steroid binding domain"/>
    <property type="match status" value="1"/>
</dbReference>
<dbReference type="PANTHER" id="PTHR46237:SF1">
    <property type="entry name" value="CYTOCHROME B5 REDUCTASE 4"/>
    <property type="match status" value="1"/>
</dbReference>
<dbReference type="GO" id="GO:0020037">
    <property type="term" value="F:heme binding"/>
    <property type="evidence" value="ECO:0007669"/>
    <property type="project" value="UniProtKB-UniRule"/>
</dbReference>
<dbReference type="InterPro" id="IPR051872">
    <property type="entry name" value="Cytochrome_b5/Flavoprotein_Rdt"/>
</dbReference>
<name>A0A6P6XSS7_DERPT</name>
<dbReference type="InParanoid" id="A0A6P6XSS7"/>
<organism evidence="7 8">
    <name type="scientific">Dermatophagoides pteronyssinus</name>
    <name type="common">European house dust mite</name>
    <dbReference type="NCBI Taxonomy" id="6956"/>
    <lineage>
        <taxon>Eukaryota</taxon>
        <taxon>Metazoa</taxon>
        <taxon>Ecdysozoa</taxon>
        <taxon>Arthropoda</taxon>
        <taxon>Chelicerata</taxon>
        <taxon>Arachnida</taxon>
        <taxon>Acari</taxon>
        <taxon>Acariformes</taxon>
        <taxon>Sarcoptiformes</taxon>
        <taxon>Astigmata</taxon>
        <taxon>Psoroptidia</taxon>
        <taxon>Analgoidea</taxon>
        <taxon>Pyroglyphidae</taxon>
        <taxon>Dermatophagoidinae</taxon>
        <taxon>Dermatophagoides</taxon>
    </lineage>
</organism>
<evidence type="ECO:0000313" key="8">
    <source>
        <dbReference type="RefSeq" id="XP_027195891.1"/>
    </source>
</evidence>
<feature type="compositionally biased region" description="Gly residues" evidence="5">
    <location>
        <begin position="22"/>
        <end position="32"/>
    </location>
</feature>
<sequence>MMMNDPSQNRRLSLNVPNGSSNSGGGGSGNATGSGRTKIALKPGYGLMGWIRFQSNAKNLTNIIQSSGSNDPHLNMITITELSKHDQPDDCWIAIRGKVFNITAYLDYHPGGQDELMKAAGKNATNMFEDVHGWVNYENLLEKCFIGRLVGHDF</sequence>
<keyword evidence="3 4" id="KW-0408">Iron</keyword>
<dbReference type="PRINTS" id="PR00363">
    <property type="entry name" value="CYTOCHROMEB5"/>
</dbReference>
<dbReference type="FunFam" id="3.10.120.10:FF:000001">
    <property type="entry name" value="Cytochrome b5 reductase 4"/>
    <property type="match status" value="1"/>
</dbReference>
<accession>A0A6P6XSS7</accession>
<evidence type="ECO:0000256" key="3">
    <source>
        <dbReference type="ARBA" id="ARBA00023004"/>
    </source>
</evidence>
<dbReference type="SMART" id="SM01117">
    <property type="entry name" value="Cyt-b5"/>
    <property type="match status" value="1"/>
</dbReference>
<feature type="compositionally biased region" description="Polar residues" evidence="5">
    <location>
        <begin position="1"/>
        <end position="17"/>
    </location>
</feature>
<dbReference type="InterPro" id="IPR036400">
    <property type="entry name" value="Cyt_B5-like_heme/steroid_sf"/>
</dbReference>
<dbReference type="InterPro" id="IPR001199">
    <property type="entry name" value="Cyt_B5-like_heme/steroid-bd"/>
</dbReference>
<dbReference type="SUPFAM" id="SSF55856">
    <property type="entry name" value="Cytochrome b5-like heme/steroid binding domain"/>
    <property type="match status" value="1"/>
</dbReference>
<feature type="region of interest" description="Disordered" evidence="5">
    <location>
        <begin position="1"/>
        <end position="35"/>
    </location>
</feature>
<dbReference type="GO" id="GO:0046872">
    <property type="term" value="F:metal ion binding"/>
    <property type="evidence" value="ECO:0007669"/>
    <property type="project" value="UniProtKB-UniRule"/>
</dbReference>
<dbReference type="InterPro" id="IPR018506">
    <property type="entry name" value="Cyt_B5_heme-BS"/>
</dbReference>
<dbReference type="KEGG" id="dpte:113790423"/>
<gene>
    <name evidence="8" type="primary">LOC113790423</name>
</gene>
<evidence type="ECO:0000256" key="2">
    <source>
        <dbReference type="ARBA" id="ARBA00022723"/>
    </source>
</evidence>
<dbReference type="OMA" id="GHSQLDW"/>
<dbReference type="Pfam" id="PF00173">
    <property type="entry name" value="Cyt-b5"/>
    <property type="match status" value="1"/>
</dbReference>
<dbReference type="OrthoDB" id="260519at2759"/>